<dbReference type="Gene3D" id="3.80.10.10">
    <property type="entry name" value="Ribonuclease Inhibitor"/>
    <property type="match status" value="1"/>
</dbReference>
<protein>
    <submittedName>
        <fullName evidence="4">Uncharacterized protein</fullName>
    </submittedName>
</protein>
<dbReference type="InterPro" id="IPR032675">
    <property type="entry name" value="LRR_dom_sf"/>
</dbReference>
<feature type="compositionally biased region" description="Polar residues" evidence="3">
    <location>
        <begin position="197"/>
        <end position="210"/>
    </location>
</feature>
<dbReference type="AlphaFoldDB" id="H6BRB3"/>
<feature type="compositionally biased region" description="Acidic residues" evidence="3">
    <location>
        <begin position="522"/>
        <end position="540"/>
    </location>
</feature>
<evidence type="ECO:0000256" key="2">
    <source>
        <dbReference type="ARBA" id="ARBA00022737"/>
    </source>
</evidence>
<dbReference type="GeneID" id="20307498"/>
<dbReference type="GO" id="GO:0005737">
    <property type="term" value="C:cytoplasm"/>
    <property type="evidence" value="ECO:0007669"/>
    <property type="project" value="TreeGrafter"/>
</dbReference>
<keyword evidence="5" id="KW-1185">Reference proteome</keyword>
<dbReference type="InterPro" id="IPR001611">
    <property type="entry name" value="Leu-rich_rpt"/>
</dbReference>
<dbReference type="HOGENOM" id="CLU_027499_0_0_1"/>
<keyword evidence="1" id="KW-0433">Leucine-rich repeat</keyword>
<evidence type="ECO:0000256" key="1">
    <source>
        <dbReference type="ARBA" id="ARBA00022614"/>
    </source>
</evidence>
<evidence type="ECO:0000313" key="4">
    <source>
        <dbReference type="EMBL" id="EHY54694.1"/>
    </source>
</evidence>
<keyword evidence="2" id="KW-0677">Repeat</keyword>
<dbReference type="PANTHER" id="PTHR48051">
    <property type="match status" value="1"/>
</dbReference>
<dbReference type="EMBL" id="JH226131">
    <property type="protein sequence ID" value="EHY54694.1"/>
    <property type="molecule type" value="Genomic_DNA"/>
</dbReference>
<dbReference type="PANTHER" id="PTHR48051:SF1">
    <property type="entry name" value="RAS SUPPRESSOR PROTEIN 1"/>
    <property type="match status" value="1"/>
</dbReference>
<organism evidence="4 5">
    <name type="scientific">Exophiala dermatitidis (strain ATCC 34100 / CBS 525.76 / NIH/UT8656)</name>
    <name type="common">Black yeast</name>
    <name type="synonym">Wangiella dermatitidis</name>
    <dbReference type="NCBI Taxonomy" id="858893"/>
    <lineage>
        <taxon>Eukaryota</taxon>
        <taxon>Fungi</taxon>
        <taxon>Dikarya</taxon>
        <taxon>Ascomycota</taxon>
        <taxon>Pezizomycotina</taxon>
        <taxon>Eurotiomycetes</taxon>
        <taxon>Chaetothyriomycetidae</taxon>
        <taxon>Chaetothyriales</taxon>
        <taxon>Herpotrichiellaceae</taxon>
        <taxon>Exophiala</taxon>
    </lineage>
</organism>
<dbReference type="OrthoDB" id="1274115at2759"/>
<dbReference type="STRING" id="858893.H6BRB3"/>
<feature type="compositionally biased region" description="Polar residues" evidence="3">
    <location>
        <begin position="425"/>
        <end position="448"/>
    </location>
</feature>
<dbReference type="InterPro" id="IPR003591">
    <property type="entry name" value="Leu-rich_rpt_typical-subtyp"/>
</dbReference>
<feature type="region of interest" description="Disordered" evidence="3">
    <location>
        <begin position="416"/>
        <end position="448"/>
    </location>
</feature>
<dbReference type="SMART" id="SM00369">
    <property type="entry name" value="LRR_TYP"/>
    <property type="match status" value="2"/>
</dbReference>
<dbReference type="Pfam" id="PF13855">
    <property type="entry name" value="LRR_8"/>
    <property type="match status" value="1"/>
</dbReference>
<evidence type="ECO:0000256" key="3">
    <source>
        <dbReference type="SAM" id="MobiDB-lite"/>
    </source>
</evidence>
<sequence length="622" mass="69538">MDDHDPDHELGTNLDLDLLPPVPLSARKAAAQTPPRPSFLLARKRTHADYYDEDHQSLTVATSSDPAFFSSDEQAPGAENYVVAAADKRKKRTYKGAWWDRSRTANENQKGTAIKKPREFRRNYDSGIFMGSEGSTTGEEPLSSDSFSLEEELMREQEQQQQQNGGKGKQNARFQRTPFLGRSGTGTGDQAVGATSAGCQSTGQSVSSSRPKAKLPPYTTAVVPKEHEAVCAIIRDCLDKGKEDVYLSGMSLSSLPAEITTLQTLSKQDEIVPGMLDTGTNLEPHLRLYLANNLLTELPLPIFELRNLRVLSLRQNNLTRIPASIRELVNLESLNVAGNNLTELPFEIVELIRFGKLRELMTEPNPWPQFKPDLFVEQQQQQQEQQRRPLYAFSVPGRSGTRYLFYRWPGSQQRLAQGSFDGENSRGSSSSFQQATHHQQHQRNNIPSLTETVLRHLAKIDPQRKMDFASLLPSDYAPAGVVSDLGTLARRPGQQCTMCGRPIVLPGKEWIEWCSLHEGLEEVDDDEGEDGNEHEGEEDHDGNGNNGRSGSWFGDRSDVKVGGRYSVIAGKYPILPFRRVQCWQGCRGTGTGSESGRGDWLMRDEEVARRRLERTTRMVLEP</sequence>
<dbReference type="eggNOG" id="KOG0619">
    <property type="taxonomic scope" value="Eukaryota"/>
</dbReference>
<evidence type="ECO:0000313" key="5">
    <source>
        <dbReference type="Proteomes" id="UP000007304"/>
    </source>
</evidence>
<name>H6BRB3_EXODN</name>
<accession>H6BRB3</accession>
<feature type="region of interest" description="Disordered" evidence="3">
    <location>
        <begin position="130"/>
        <end position="217"/>
    </location>
</feature>
<dbReference type="RefSeq" id="XP_009155155.1">
    <property type="nucleotide sequence ID" value="XM_009156907.1"/>
</dbReference>
<proteinExistence type="predicted"/>
<dbReference type="Proteomes" id="UP000007304">
    <property type="component" value="Unassembled WGS sequence"/>
</dbReference>
<dbReference type="PROSITE" id="PS51450">
    <property type="entry name" value="LRR"/>
    <property type="match status" value="1"/>
</dbReference>
<feature type="region of interest" description="Disordered" evidence="3">
    <location>
        <begin position="522"/>
        <end position="553"/>
    </location>
</feature>
<dbReference type="VEuPathDB" id="FungiDB:HMPREF1120_02859"/>
<dbReference type="InterPro" id="IPR050216">
    <property type="entry name" value="LRR_domain-containing"/>
</dbReference>
<dbReference type="SUPFAM" id="SSF52058">
    <property type="entry name" value="L domain-like"/>
    <property type="match status" value="1"/>
</dbReference>
<reference evidence="4" key="1">
    <citation type="submission" date="2011-07" db="EMBL/GenBank/DDBJ databases">
        <title>The Genome Sequence of Exophiala (Wangiella) dermatitidis NIH/UT8656.</title>
        <authorList>
            <consortium name="The Broad Institute Genome Sequencing Platform"/>
            <person name="Cuomo C."/>
            <person name="Wang Z."/>
            <person name="Hunicke-Smith S."/>
            <person name="Szanislo P.J."/>
            <person name="Earl A."/>
            <person name="Young S.K."/>
            <person name="Zeng Q."/>
            <person name="Gargeya S."/>
            <person name="Fitzgerald M."/>
            <person name="Haas B."/>
            <person name="Abouelleil A."/>
            <person name="Alvarado L."/>
            <person name="Arachchi H.M."/>
            <person name="Berlin A."/>
            <person name="Brown A."/>
            <person name="Chapman S.B."/>
            <person name="Chen Z."/>
            <person name="Dunbar C."/>
            <person name="Freedman E."/>
            <person name="Gearin G."/>
            <person name="Gellesch M."/>
            <person name="Goldberg J."/>
            <person name="Griggs A."/>
            <person name="Gujja S."/>
            <person name="Heiman D."/>
            <person name="Howarth C."/>
            <person name="Larson L."/>
            <person name="Lui A."/>
            <person name="MacDonald P.J.P."/>
            <person name="Montmayeur A."/>
            <person name="Murphy C."/>
            <person name="Neiman D."/>
            <person name="Pearson M."/>
            <person name="Priest M."/>
            <person name="Roberts A."/>
            <person name="Saif S."/>
            <person name="Shea T."/>
            <person name="Shenoy N."/>
            <person name="Sisk P."/>
            <person name="Stolte C."/>
            <person name="Sykes S."/>
            <person name="Wortman J."/>
            <person name="Nusbaum C."/>
            <person name="Birren B."/>
        </authorList>
    </citation>
    <scope>NUCLEOTIDE SEQUENCE</scope>
    <source>
        <strain evidence="4">NIH/UT8656</strain>
    </source>
</reference>
<dbReference type="InParanoid" id="H6BRB3"/>
<gene>
    <name evidence="4" type="ORF">HMPREF1120_02859</name>
</gene>